<dbReference type="RefSeq" id="WP_187777937.1">
    <property type="nucleotide sequence ID" value="NZ_JACTUZ010000019.1"/>
</dbReference>
<evidence type="ECO:0000256" key="1">
    <source>
        <dbReference type="SAM" id="MobiDB-lite"/>
    </source>
</evidence>
<sequence>MRHLYAESRQKRKHDFYRSRLGGKLAAEQNLLMAEKKSGLSKEAKAMQHNLKLWRNFKGYTLRALAEQTGNPVSTLSSWENGTRALDLDDLRDLAAFYGVHPAALLMTPEVGPGAVTRMQQAASIIQDMSDKVATTWLVMGKLSADYPGDPDPEGRRQEAGKEDGELDK</sequence>
<dbReference type="InterPro" id="IPR010982">
    <property type="entry name" value="Lambda_DNA-bd_dom_sf"/>
</dbReference>
<gene>
    <name evidence="3" type="ORF">IBL25_07525</name>
</gene>
<dbReference type="Pfam" id="PF01381">
    <property type="entry name" value="HTH_3"/>
    <property type="match status" value="1"/>
</dbReference>
<feature type="domain" description="HTH cro/C1-type" evidence="2">
    <location>
        <begin position="51"/>
        <end position="105"/>
    </location>
</feature>
<reference evidence="3 4" key="1">
    <citation type="journal article" date="2009" name="Int. J. Syst. Evol. Microbiol.">
        <title>Transfer of Teichococcus ludipueritiae and Muricoccus roseus to the genus Roseomonas, as Roseomonas ludipueritiae comb. nov. and Roseomonas rosea comb. nov., respectively, and emended description of the genus Roseomonas.</title>
        <authorList>
            <person name="Sanchez-Porro C."/>
            <person name="Gallego V."/>
            <person name="Busse H.J."/>
            <person name="Kampfer P."/>
            <person name="Ventosa A."/>
        </authorList>
    </citation>
    <scope>NUCLEOTIDE SEQUENCE [LARGE SCALE GENOMIC DNA]</scope>
    <source>
        <strain evidence="3 4">DSM 14915</strain>
    </source>
</reference>
<feature type="compositionally biased region" description="Basic and acidic residues" evidence="1">
    <location>
        <begin position="153"/>
        <end position="169"/>
    </location>
</feature>
<dbReference type="SMART" id="SM00530">
    <property type="entry name" value="HTH_XRE"/>
    <property type="match status" value="1"/>
</dbReference>
<proteinExistence type="predicted"/>
<protein>
    <submittedName>
        <fullName evidence="3">Helix-turn-helix transcriptional regulator</fullName>
    </submittedName>
</protein>
<feature type="region of interest" description="Disordered" evidence="1">
    <location>
        <begin position="144"/>
        <end position="169"/>
    </location>
</feature>
<dbReference type="Gene3D" id="1.10.260.40">
    <property type="entry name" value="lambda repressor-like DNA-binding domains"/>
    <property type="match status" value="1"/>
</dbReference>
<comment type="caution">
    <text evidence="3">The sequence shown here is derived from an EMBL/GenBank/DDBJ whole genome shotgun (WGS) entry which is preliminary data.</text>
</comment>
<dbReference type="EMBL" id="JACTUZ010000019">
    <property type="protein sequence ID" value="MBC9176793.1"/>
    <property type="molecule type" value="Genomic_DNA"/>
</dbReference>
<dbReference type="SUPFAM" id="SSF47413">
    <property type="entry name" value="lambda repressor-like DNA-binding domains"/>
    <property type="match status" value="1"/>
</dbReference>
<dbReference type="CDD" id="cd00093">
    <property type="entry name" value="HTH_XRE"/>
    <property type="match status" value="1"/>
</dbReference>
<evidence type="ECO:0000313" key="4">
    <source>
        <dbReference type="Proteomes" id="UP000603940"/>
    </source>
</evidence>
<keyword evidence="4" id="KW-1185">Reference proteome</keyword>
<evidence type="ECO:0000259" key="2">
    <source>
        <dbReference type="PROSITE" id="PS50943"/>
    </source>
</evidence>
<accession>A0ABR7R4Y4</accession>
<dbReference type="Proteomes" id="UP000603940">
    <property type="component" value="Unassembled WGS sequence"/>
</dbReference>
<dbReference type="InterPro" id="IPR001387">
    <property type="entry name" value="Cro/C1-type_HTH"/>
</dbReference>
<dbReference type="PROSITE" id="PS50943">
    <property type="entry name" value="HTH_CROC1"/>
    <property type="match status" value="1"/>
</dbReference>
<evidence type="ECO:0000313" key="3">
    <source>
        <dbReference type="EMBL" id="MBC9176793.1"/>
    </source>
</evidence>
<name>A0ABR7R4Y4_9PROT</name>
<organism evidence="3 4">
    <name type="scientific">Pseudoroseomonas ludipueritiae</name>
    <dbReference type="NCBI Taxonomy" id="198093"/>
    <lineage>
        <taxon>Bacteria</taxon>
        <taxon>Pseudomonadati</taxon>
        <taxon>Pseudomonadota</taxon>
        <taxon>Alphaproteobacteria</taxon>
        <taxon>Acetobacterales</taxon>
        <taxon>Acetobacteraceae</taxon>
        <taxon>Pseudoroseomonas</taxon>
    </lineage>
</organism>